<dbReference type="InterPro" id="IPR038371">
    <property type="entry name" value="Cu_polyphenol_OxRdtase_sf"/>
</dbReference>
<keyword evidence="6" id="KW-0862">Zinc</keyword>
<evidence type="ECO:0000256" key="6">
    <source>
        <dbReference type="ARBA" id="ARBA00022833"/>
    </source>
</evidence>
<evidence type="ECO:0000256" key="2">
    <source>
        <dbReference type="ARBA" id="ARBA00007353"/>
    </source>
</evidence>
<dbReference type="CDD" id="cd16833">
    <property type="entry name" value="YfiH"/>
    <property type="match status" value="1"/>
</dbReference>
<organism evidence="11 12">
    <name type="scientific">Caldimicrobium thiodismutans</name>
    <dbReference type="NCBI Taxonomy" id="1653476"/>
    <lineage>
        <taxon>Bacteria</taxon>
        <taxon>Pseudomonadati</taxon>
        <taxon>Thermodesulfobacteriota</taxon>
        <taxon>Thermodesulfobacteria</taxon>
        <taxon>Thermodesulfobacteriales</taxon>
        <taxon>Thermodesulfobacteriaceae</taxon>
        <taxon>Caldimicrobium</taxon>
    </lineage>
</organism>
<dbReference type="SUPFAM" id="SSF64438">
    <property type="entry name" value="CNF1/YfiH-like putative cysteine hydrolases"/>
    <property type="match status" value="1"/>
</dbReference>
<evidence type="ECO:0000256" key="3">
    <source>
        <dbReference type="ARBA" id="ARBA00022679"/>
    </source>
</evidence>
<dbReference type="AlphaFoldDB" id="A0A0U5BW14"/>
<reference evidence="11 12" key="1">
    <citation type="journal article" date="2016" name="Int. J. Syst. Evol. Microbiol.">
        <title>Caldimicrobium thiodismutans sp. nov., a sulfur-disproportionating bacterium isolated from a hot spring, and emended description of the genus Caldimicrobium.</title>
        <authorList>
            <person name="Kojima H."/>
            <person name="Umezawa K."/>
            <person name="Fukui M."/>
        </authorList>
    </citation>
    <scope>NUCLEOTIDE SEQUENCE [LARGE SCALE GENOMIC DNA]</scope>
    <source>
        <strain evidence="11 12">TF1</strain>
    </source>
</reference>
<reference evidence="12" key="2">
    <citation type="journal article" date="2016" name="Int. J. Syst. Evol. Microbiol.">
        <title>Caldimicrobium thiodismutans sp. nov., a sulfur-disproportionating bacterium isolated from a hot spring.</title>
        <authorList>
            <person name="Kojima H."/>
            <person name="Umezawa K."/>
            <person name="Fukui M."/>
        </authorList>
    </citation>
    <scope>NUCLEOTIDE SEQUENCE [LARGE SCALE GENOMIC DNA]</scope>
    <source>
        <strain evidence="12">TF1</strain>
    </source>
</reference>
<evidence type="ECO:0000256" key="7">
    <source>
        <dbReference type="ARBA" id="ARBA00047989"/>
    </source>
</evidence>
<dbReference type="KEGG" id="cthi:THC_0426"/>
<dbReference type="GO" id="GO:0005507">
    <property type="term" value="F:copper ion binding"/>
    <property type="evidence" value="ECO:0007669"/>
    <property type="project" value="TreeGrafter"/>
</dbReference>
<evidence type="ECO:0000313" key="12">
    <source>
        <dbReference type="Proteomes" id="UP000068196"/>
    </source>
</evidence>
<comment type="similarity">
    <text evidence="2 10">Belongs to the purine nucleoside phosphorylase YfiH/LACC1 family.</text>
</comment>
<comment type="catalytic activity">
    <reaction evidence="9">
        <text>S-methyl-5'-thioadenosine + phosphate = 5-(methylsulfanyl)-alpha-D-ribose 1-phosphate + adenine</text>
        <dbReference type="Rhea" id="RHEA:11852"/>
        <dbReference type="ChEBI" id="CHEBI:16708"/>
        <dbReference type="ChEBI" id="CHEBI:17509"/>
        <dbReference type="ChEBI" id="CHEBI:43474"/>
        <dbReference type="ChEBI" id="CHEBI:58533"/>
        <dbReference type="EC" id="2.4.2.28"/>
    </reaction>
    <physiologicalReaction direction="left-to-right" evidence="9">
        <dbReference type="Rhea" id="RHEA:11853"/>
    </physiologicalReaction>
</comment>
<gene>
    <name evidence="11" type="ORF">THC_0426</name>
</gene>
<dbReference type="STRING" id="1653476.THC_0426"/>
<dbReference type="OrthoDB" id="4279at2"/>
<proteinExistence type="inferred from homology"/>
<evidence type="ECO:0000256" key="10">
    <source>
        <dbReference type="RuleBase" id="RU361274"/>
    </source>
</evidence>
<keyword evidence="4" id="KW-0479">Metal-binding</keyword>
<dbReference type="Proteomes" id="UP000068196">
    <property type="component" value="Chromosome"/>
</dbReference>
<comment type="catalytic activity">
    <reaction evidence="1">
        <text>inosine + phosphate = alpha-D-ribose 1-phosphate + hypoxanthine</text>
        <dbReference type="Rhea" id="RHEA:27646"/>
        <dbReference type="ChEBI" id="CHEBI:17368"/>
        <dbReference type="ChEBI" id="CHEBI:17596"/>
        <dbReference type="ChEBI" id="CHEBI:43474"/>
        <dbReference type="ChEBI" id="CHEBI:57720"/>
        <dbReference type="EC" id="2.4.2.1"/>
    </reaction>
    <physiologicalReaction direction="left-to-right" evidence="1">
        <dbReference type="Rhea" id="RHEA:27647"/>
    </physiologicalReaction>
</comment>
<evidence type="ECO:0000313" key="11">
    <source>
        <dbReference type="EMBL" id="BAU22821.1"/>
    </source>
</evidence>
<sequence length="216" mass="24316">MISPPLFQSFKIPGFFSFKLPKNEIFNLFPETFFPLQIHSDKIIELKAPTNPLSKEGDAVITQLKGLSIGVQTADCVPILIAHKKQACIASVHAGWRGTLAGILSKTLEGLIKLGYKPEDLLVALGPHIQGSCYEVKNEVIDALYTYLKKPPFLSQREGKYFLNLREINLYQARTSGIPEENLWASSHCTHCLGNIYHSFRREKNHQFTQVALIHL</sequence>
<keyword evidence="5" id="KW-0378">Hydrolase</keyword>
<evidence type="ECO:0000256" key="8">
    <source>
        <dbReference type="ARBA" id="ARBA00048968"/>
    </source>
</evidence>
<dbReference type="RefSeq" id="WP_068512680.1">
    <property type="nucleotide sequence ID" value="NZ_AP014945.1"/>
</dbReference>
<dbReference type="EMBL" id="AP014945">
    <property type="protein sequence ID" value="BAU22821.1"/>
    <property type="molecule type" value="Genomic_DNA"/>
</dbReference>
<dbReference type="PANTHER" id="PTHR30616">
    <property type="entry name" value="UNCHARACTERIZED PROTEIN YFIH"/>
    <property type="match status" value="1"/>
</dbReference>
<dbReference type="Gene3D" id="3.60.140.10">
    <property type="entry name" value="CNF1/YfiH-like putative cysteine hydrolases"/>
    <property type="match status" value="1"/>
</dbReference>
<dbReference type="NCBIfam" id="TIGR00726">
    <property type="entry name" value="peptidoglycan editing factor PgeF"/>
    <property type="match status" value="1"/>
</dbReference>
<dbReference type="InterPro" id="IPR003730">
    <property type="entry name" value="Cu_polyphenol_OxRdtase"/>
</dbReference>
<evidence type="ECO:0000256" key="5">
    <source>
        <dbReference type="ARBA" id="ARBA00022801"/>
    </source>
</evidence>
<dbReference type="Pfam" id="PF02578">
    <property type="entry name" value="Cu-oxidase_4"/>
    <property type="match status" value="1"/>
</dbReference>
<dbReference type="InterPro" id="IPR011324">
    <property type="entry name" value="Cytotoxic_necrot_fac-like_cat"/>
</dbReference>
<dbReference type="GO" id="GO:0017061">
    <property type="term" value="F:S-methyl-5-thioadenosine phosphorylase activity"/>
    <property type="evidence" value="ECO:0007669"/>
    <property type="project" value="UniProtKB-EC"/>
</dbReference>
<keyword evidence="3" id="KW-0808">Transferase</keyword>
<dbReference type="GO" id="GO:0016787">
    <property type="term" value="F:hydrolase activity"/>
    <property type="evidence" value="ECO:0007669"/>
    <property type="project" value="UniProtKB-KW"/>
</dbReference>
<comment type="catalytic activity">
    <reaction evidence="7">
        <text>adenosine + H2O + H(+) = inosine + NH4(+)</text>
        <dbReference type="Rhea" id="RHEA:24408"/>
        <dbReference type="ChEBI" id="CHEBI:15377"/>
        <dbReference type="ChEBI" id="CHEBI:15378"/>
        <dbReference type="ChEBI" id="CHEBI:16335"/>
        <dbReference type="ChEBI" id="CHEBI:17596"/>
        <dbReference type="ChEBI" id="CHEBI:28938"/>
        <dbReference type="EC" id="3.5.4.4"/>
    </reaction>
    <physiologicalReaction direction="left-to-right" evidence="7">
        <dbReference type="Rhea" id="RHEA:24409"/>
    </physiologicalReaction>
</comment>
<evidence type="ECO:0000256" key="1">
    <source>
        <dbReference type="ARBA" id="ARBA00000553"/>
    </source>
</evidence>
<dbReference type="PANTHER" id="PTHR30616:SF2">
    <property type="entry name" value="PURINE NUCLEOSIDE PHOSPHORYLASE LACC1"/>
    <property type="match status" value="1"/>
</dbReference>
<name>A0A0U5BW14_9BACT</name>
<comment type="catalytic activity">
    <reaction evidence="8">
        <text>adenosine + phosphate = alpha-D-ribose 1-phosphate + adenine</text>
        <dbReference type="Rhea" id="RHEA:27642"/>
        <dbReference type="ChEBI" id="CHEBI:16335"/>
        <dbReference type="ChEBI" id="CHEBI:16708"/>
        <dbReference type="ChEBI" id="CHEBI:43474"/>
        <dbReference type="ChEBI" id="CHEBI:57720"/>
        <dbReference type="EC" id="2.4.2.1"/>
    </reaction>
    <physiologicalReaction direction="left-to-right" evidence="8">
        <dbReference type="Rhea" id="RHEA:27643"/>
    </physiologicalReaction>
</comment>
<evidence type="ECO:0000256" key="4">
    <source>
        <dbReference type="ARBA" id="ARBA00022723"/>
    </source>
</evidence>
<evidence type="ECO:0000256" key="9">
    <source>
        <dbReference type="ARBA" id="ARBA00049893"/>
    </source>
</evidence>
<protein>
    <recommendedName>
        <fullName evidence="10">Purine nucleoside phosphorylase</fullName>
    </recommendedName>
</protein>
<accession>A0A0U5BW14</accession>
<dbReference type="PATRIC" id="fig|1653476.3.peg.439"/>
<keyword evidence="12" id="KW-1185">Reference proteome</keyword>